<gene>
    <name evidence="2" type="ORF">EJ08DRAFT_693108</name>
</gene>
<organism evidence="2 3">
    <name type="scientific">Tothia fuscella</name>
    <dbReference type="NCBI Taxonomy" id="1048955"/>
    <lineage>
        <taxon>Eukaryota</taxon>
        <taxon>Fungi</taxon>
        <taxon>Dikarya</taxon>
        <taxon>Ascomycota</taxon>
        <taxon>Pezizomycotina</taxon>
        <taxon>Dothideomycetes</taxon>
        <taxon>Pleosporomycetidae</taxon>
        <taxon>Venturiales</taxon>
        <taxon>Cylindrosympodiaceae</taxon>
        <taxon>Tothia</taxon>
    </lineage>
</organism>
<protein>
    <submittedName>
        <fullName evidence="2">Uncharacterized protein</fullName>
    </submittedName>
</protein>
<evidence type="ECO:0000313" key="2">
    <source>
        <dbReference type="EMBL" id="KAF2435223.1"/>
    </source>
</evidence>
<accession>A0A9P4P1I9</accession>
<proteinExistence type="predicted"/>
<dbReference type="EMBL" id="MU007014">
    <property type="protein sequence ID" value="KAF2435223.1"/>
    <property type="molecule type" value="Genomic_DNA"/>
</dbReference>
<feature type="chain" id="PRO_5040182611" evidence="1">
    <location>
        <begin position="18"/>
        <end position="108"/>
    </location>
</feature>
<keyword evidence="1" id="KW-0732">Signal</keyword>
<dbReference type="AlphaFoldDB" id="A0A9P4P1I9"/>
<keyword evidence="3" id="KW-1185">Reference proteome</keyword>
<name>A0A9P4P1I9_9PEZI</name>
<comment type="caution">
    <text evidence="2">The sequence shown here is derived from an EMBL/GenBank/DDBJ whole genome shotgun (WGS) entry which is preliminary data.</text>
</comment>
<reference evidence="2" key="1">
    <citation type="journal article" date="2020" name="Stud. Mycol.">
        <title>101 Dothideomycetes genomes: a test case for predicting lifestyles and emergence of pathogens.</title>
        <authorList>
            <person name="Haridas S."/>
            <person name="Albert R."/>
            <person name="Binder M."/>
            <person name="Bloem J."/>
            <person name="Labutti K."/>
            <person name="Salamov A."/>
            <person name="Andreopoulos B."/>
            <person name="Baker S."/>
            <person name="Barry K."/>
            <person name="Bills G."/>
            <person name="Bluhm B."/>
            <person name="Cannon C."/>
            <person name="Castanera R."/>
            <person name="Culley D."/>
            <person name="Daum C."/>
            <person name="Ezra D."/>
            <person name="Gonzalez J."/>
            <person name="Henrissat B."/>
            <person name="Kuo A."/>
            <person name="Liang C."/>
            <person name="Lipzen A."/>
            <person name="Lutzoni F."/>
            <person name="Magnuson J."/>
            <person name="Mondo S."/>
            <person name="Nolan M."/>
            <person name="Ohm R."/>
            <person name="Pangilinan J."/>
            <person name="Park H.-J."/>
            <person name="Ramirez L."/>
            <person name="Alfaro M."/>
            <person name="Sun H."/>
            <person name="Tritt A."/>
            <person name="Yoshinaga Y."/>
            <person name="Zwiers L.-H."/>
            <person name="Turgeon B."/>
            <person name="Goodwin S."/>
            <person name="Spatafora J."/>
            <person name="Crous P."/>
            <person name="Grigoriev I."/>
        </authorList>
    </citation>
    <scope>NUCLEOTIDE SEQUENCE</scope>
    <source>
        <strain evidence="2">CBS 130266</strain>
    </source>
</reference>
<evidence type="ECO:0000256" key="1">
    <source>
        <dbReference type="SAM" id="SignalP"/>
    </source>
</evidence>
<sequence length="108" mass="11235">MQSFSFGLVALPAGAAAAAPASRGSYMDELHNLAKRQASGGIASLVNMVNSGYGKVPAPAGTTSKRVPLANRATQIPSAKTVKMRYGPYKVPNMGKKNIVGEEGSLWN</sequence>
<dbReference type="Proteomes" id="UP000800235">
    <property type="component" value="Unassembled WGS sequence"/>
</dbReference>
<evidence type="ECO:0000313" key="3">
    <source>
        <dbReference type="Proteomes" id="UP000800235"/>
    </source>
</evidence>
<feature type="signal peptide" evidence="1">
    <location>
        <begin position="1"/>
        <end position="17"/>
    </location>
</feature>